<organism evidence="1 2">
    <name type="scientific">Rhodococcus qingshengii</name>
    <dbReference type="NCBI Taxonomy" id="334542"/>
    <lineage>
        <taxon>Bacteria</taxon>
        <taxon>Bacillati</taxon>
        <taxon>Actinomycetota</taxon>
        <taxon>Actinomycetes</taxon>
        <taxon>Mycobacteriales</taxon>
        <taxon>Nocardiaceae</taxon>
        <taxon>Rhodococcus</taxon>
        <taxon>Rhodococcus erythropolis group</taxon>
    </lineage>
</organism>
<comment type="caution">
    <text evidence="1">The sequence shown here is derived from an EMBL/GenBank/DDBJ whole genome shotgun (WGS) entry which is preliminary data.</text>
</comment>
<reference evidence="1" key="1">
    <citation type="submission" date="2023-02" db="EMBL/GenBank/DDBJ databases">
        <title>A novel hydrolase synthesized by Rhodococcus erythropolis HQ is responsible for the detoxification of Zearalenone.</title>
        <authorList>
            <person name="Hu J."/>
            <person name="Xu J."/>
        </authorList>
    </citation>
    <scope>NUCLEOTIDE SEQUENCE</scope>
    <source>
        <strain evidence="1">HQ</strain>
    </source>
</reference>
<dbReference type="EMBL" id="JARDXE010000023">
    <property type="protein sequence ID" value="MDE8649009.1"/>
    <property type="molecule type" value="Genomic_DNA"/>
</dbReference>
<sequence>MPEPSPVRRSSDYTVEEKQALVGPGLTVNGHPAVVSGYQHEFATVTRKDDGMSAEFAWGTIERARSAGADLTT</sequence>
<dbReference type="RefSeq" id="WP_206486875.1">
    <property type="nucleotide sequence ID" value="NZ_JARDXE010000023.1"/>
</dbReference>
<protein>
    <submittedName>
        <fullName evidence="1">Uncharacterized protein</fullName>
    </submittedName>
</protein>
<dbReference type="Proteomes" id="UP001217325">
    <property type="component" value="Unassembled WGS sequence"/>
</dbReference>
<evidence type="ECO:0000313" key="2">
    <source>
        <dbReference type="Proteomes" id="UP001217325"/>
    </source>
</evidence>
<gene>
    <name evidence="1" type="ORF">PXH69_28960</name>
</gene>
<proteinExistence type="predicted"/>
<evidence type="ECO:0000313" key="1">
    <source>
        <dbReference type="EMBL" id="MDE8649009.1"/>
    </source>
</evidence>
<accession>A0AAW6LPP6</accession>
<name>A0AAW6LPP6_RHOSG</name>
<dbReference type="AlphaFoldDB" id="A0AAW6LPP6"/>